<accession>A0A9D1HK61</accession>
<dbReference type="Proteomes" id="UP000824164">
    <property type="component" value="Unassembled WGS sequence"/>
</dbReference>
<evidence type="ECO:0000313" key="1">
    <source>
        <dbReference type="EMBL" id="HIU03672.1"/>
    </source>
</evidence>
<reference evidence="1" key="1">
    <citation type="submission" date="2020-10" db="EMBL/GenBank/DDBJ databases">
        <authorList>
            <person name="Gilroy R."/>
        </authorList>
    </citation>
    <scope>NUCLEOTIDE SEQUENCE</scope>
    <source>
        <strain evidence="1">CHK187-14744</strain>
    </source>
</reference>
<dbReference type="Pfam" id="PF18982">
    <property type="entry name" value="JetA"/>
    <property type="match status" value="1"/>
</dbReference>
<dbReference type="EMBL" id="DVLT01000067">
    <property type="protein sequence ID" value="HIU03672.1"/>
    <property type="molecule type" value="Genomic_DNA"/>
</dbReference>
<proteinExistence type="predicted"/>
<comment type="caution">
    <text evidence="1">The sequence shown here is derived from an EMBL/GenBank/DDBJ whole genome shotgun (WGS) entry which is preliminary data.</text>
</comment>
<sequence length="490" mass="57371">MDGRPSAETIHFSFLFMKRKNKMPLFDRIPQRFFTILASPNKELYVEALFVLRQAFKTELVIRREELTAMLINTLESSILEADLSEEAEEMGTGNESLEGLSGKAHLLVRKLRDTGWLELEYEKDSFDEHVTIPDYAIEMINLLYDLSSDRVREYNSYVYATYAALKNSGENEDYRYQALAAAYQNTVRLVDELKLLFNNIRRYYQRIGDLTDVNQLLEEHFDRYKEQIIDTVYYPLKTIDSVPRFKYGILSILNEWLADETILSAIVEQGVRRRVYADEGAGREETMYMITSIIDIYESIEGMIGEIDRKHVEYTNASIDRIRYQMNGDRSVKGKLIGLLKHWQDDSVREEMTRAAAVWRHMYMDSQSLYDRVKRTVKTDGKAMAVEDYKEKPELIHGFLEDVRRQYSNKKIDRYVDGCFGERDWFETEDVPMEETEDFILFLLATFRGQERGADFRTQFAEGEVERNGYVLPKIRFMKKTAGKGDGDV</sequence>
<gene>
    <name evidence="1" type="ORF">IAB63_10515</name>
</gene>
<organism evidence="1 2">
    <name type="scientific">Candidatus Onthocola gallistercoris</name>
    <dbReference type="NCBI Taxonomy" id="2840876"/>
    <lineage>
        <taxon>Bacteria</taxon>
        <taxon>Bacillati</taxon>
        <taxon>Bacillota</taxon>
        <taxon>Bacilli</taxon>
        <taxon>Candidatus Onthocola</taxon>
    </lineage>
</organism>
<evidence type="ECO:0000313" key="2">
    <source>
        <dbReference type="Proteomes" id="UP000824164"/>
    </source>
</evidence>
<dbReference type="InterPro" id="IPR043773">
    <property type="entry name" value="JetA"/>
</dbReference>
<name>A0A9D1HK61_9FIRM</name>
<dbReference type="AlphaFoldDB" id="A0A9D1HK61"/>
<reference evidence="1" key="2">
    <citation type="journal article" date="2021" name="PeerJ">
        <title>Extensive microbial diversity within the chicken gut microbiome revealed by metagenomics and culture.</title>
        <authorList>
            <person name="Gilroy R."/>
            <person name="Ravi A."/>
            <person name="Getino M."/>
            <person name="Pursley I."/>
            <person name="Horton D.L."/>
            <person name="Alikhan N.F."/>
            <person name="Baker D."/>
            <person name="Gharbi K."/>
            <person name="Hall N."/>
            <person name="Watson M."/>
            <person name="Adriaenssens E.M."/>
            <person name="Foster-Nyarko E."/>
            <person name="Jarju S."/>
            <person name="Secka A."/>
            <person name="Antonio M."/>
            <person name="Oren A."/>
            <person name="Chaudhuri R.R."/>
            <person name="La Ragione R."/>
            <person name="Hildebrand F."/>
            <person name="Pallen M.J."/>
        </authorList>
    </citation>
    <scope>NUCLEOTIDE SEQUENCE</scope>
    <source>
        <strain evidence="1">CHK187-14744</strain>
    </source>
</reference>
<protein>
    <submittedName>
        <fullName evidence="1">Uncharacterized protein</fullName>
    </submittedName>
</protein>